<dbReference type="EMBL" id="JAGGKV010000005">
    <property type="protein sequence ID" value="MBP1963103.1"/>
    <property type="molecule type" value="Genomic_DNA"/>
</dbReference>
<sequence length="555" mass="61898">MGNLWKAVACTALTAVFLLSACSNDGSGGKGQESSTGPNGGDGAQKPITISAFINQSPNLTTLDNPFTKQVEQKTNVKLNFVVGPPNDNNDKRNVLMASGDYPEIFLSGNFATADQMKYGKQGIFLPLNDLIDQYAPNIKQVFKDRPDLKTAVTSSDGKIYAMPEVNECYHCWYSQKLWINQTWLDKLGLKMPTTTEEYANVLRAFKTKDPNGNGKADEVPLSGALYTWHGDLTGFLMNAFIYNTGDGQSYSYIRVKDGKVQLSASQPEWRDGLRYMNSLYKEGLIDPQAFTQNQEGLQQLGNKAGETVLGSFTIGHVRMAVGAADPRNKDYTAVPPLKGPNGVQLSGYYKSVGNQGRFVITNKASKDKQIAAIKMLDYLWTEEATRGQEFGVEGHMWKMADNGQLNVNGKPAKYQVDEKYRTETIHTDGWDQAGPDFRPRERFESQAVSQDMFSPEGYELRLVKETQKYDGFQPKEQDFFPIDIFISSEEGEAAAQLKATIEDYVKSNMLQFITGDKNIESGWDAYIKGFDGLKLNDYLKILQNAYDADRKKVK</sequence>
<dbReference type="RefSeq" id="WP_167066494.1">
    <property type="nucleotide sequence ID" value="NZ_JAAOZR010000045.1"/>
</dbReference>
<dbReference type="PANTHER" id="PTHR43649">
    <property type="entry name" value="ARABINOSE-BINDING PROTEIN-RELATED"/>
    <property type="match status" value="1"/>
</dbReference>
<dbReference type="Proteomes" id="UP001519344">
    <property type="component" value="Unassembled WGS sequence"/>
</dbReference>
<name>A0ABS4HWV1_9BACL</name>
<dbReference type="InterPro" id="IPR050490">
    <property type="entry name" value="Bact_solute-bd_prot1"/>
</dbReference>
<proteinExistence type="predicted"/>
<evidence type="ECO:0000256" key="1">
    <source>
        <dbReference type="SAM" id="MobiDB-lite"/>
    </source>
</evidence>
<dbReference type="InterPro" id="IPR006059">
    <property type="entry name" value="SBP"/>
</dbReference>
<dbReference type="Gene3D" id="3.40.190.10">
    <property type="entry name" value="Periplasmic binding protein-like II"/>
    <property type="match status" value="2"/>
</dbReference>
<evidence type="ECO:0000256" key="2">
    <source>
        <dbReference type="SAM" id="SignalP"/>
    </source>
</evidence>
<organism evidence="3 4">
    <name type="scientific">Paenibacillus aceris</name>
    <dbReference type="NCBI Taxonomy" id="869555"/>
    <lineage>
        <taxon>Bacteria</taxon>
        <taxon>Bacillati</taxon>
        <taxon>Bacillota</taxon>
        <taxon>Bacilli</taxon>
        <taxon>Bacillales</taxon>
        <taxon>Paenibacillaceae</taxon>
        <taxon>Paenibacillus</taxon>
    </lineage>
</organism>
<accession>A0ABS4HWV1</accession>
<dbReference type="PANTHER" id="PTHR43649:SF12">
    <property type="entry name" value="DIACETYLCHITOBIOSE BINDING PROTEIN DASA"/>
    <property type="match status" value="1"/>
</dbReference>
<dbReference type="CDD" id="cd13581">
    <property type="entry name" value="PBP2_AlgQ_like_2"/>
    <property type="match status" value="1"/>
</dbReference>
<feature type="chain" id="PRO_5047094030" evidence="2">
    <location>
        <begin position="22"/>
        <end position="555"/>
    </location>
</feature>
<protein>
    <submittedName>
        <fullName evidence="3">Aldouronate transport system substrate-binding protein</fullName>
    </submittedName>
</protein>
<keyword evidence="2" id="KW-0732">Signal</keyword>
<feature type="region of interest" description="Disordered" evidence="1">
    <location>
        <begin position="27"/>
        <end position="46"/>
    </location>
</feature>
<reference evidence="3 4" key="1">
    <citation type="submission" date="2021-03" db="EMBL/GenBank/DDBJ databases">
        <title>Genomic Encyclopedia of Type Strains, Phase IV (KMG-IV): sequencing the most valuable type-strain genomes for metagenomic binning, comparative biology and taxonomic classification.</title>
        <authorList>
            <person name="Goeker M."/>
        </authorList>
    </citation>
    <scope>NUCLEOTIDE SEQUENCE [LARGE SCALE GENOMIC DNA]</scope>
    <source>
        <strain evidence="3 4">DSM 24950</strain>
    </source>
</reference>
<dbReference type="PROSITE" id="PS51257">
    <property type="entry name" value="PROKAR_LIPOPROTEIN"/>
    <property type="match status" value="1"/>
</dbReference>
<keyword evidence="4" id="KW-1185">Reference proteome</keyword>
<feature type="signal peptide" evidence="2">
    <location>
        <begin position="1"/>
        <end position="21"/>
    </location>
</feature>
<evidence type="ECO:0000313" key="3">
    <source>
        <dbReference type="EMBL" id="MBP1963103.1"/>
    </source>
</evidence>
<evidence type="ECO:0000313" key="4">
    <source>
        <dbReference type="Proteomes" id="UP001519344"/>
    </source>
</evidence>
<dbReference type="Pfam" id="PF01547">
    <property type="entry name" value="SBP_bac_1"/>
    <property type="match status" value="1"/>
</dbReference>
<gene>
    <name evidence="3" type="ORF">J2Z65_002319</name>
</gene>
<dbReference type="SUPFAM" id="SSF53850">
    <property type="entry name" value="Periplasmic binding protein-like II"/>
    <property type="match status" value="1"/>
</dbReference>
<comment type="caution">
    <text evidence="3">The sequence shown here is derived from an EMBL/GenBank/DDBJ whole genome shotgun (WGS) entry which is preliminary data.</text>
</comment>